<dbReference type="Proteomes" id="UP000190951">
    <property type="component" value="Chromosome"/>
</dbReference>
<comment type="subcellular location">
    <subcellularLocation>
        <location evidence="2">Cell membrane</location>
        <topology evidence="2">Single-pass membrane protein</topology>
    </subcellularLocation>
</comment>
<keyword evidence="8 10" id="KW-1133">Transmembrane helix</keyword>
<comment type="similarity">
    <text evidence="3 10">Belongs to the FliL family.</text>
</comment>
<dbReference type="RefSeq" id="WP_077832700.1">
    <property type="nucleotide sequence ID" value="NZ_CP096983.1"/>
</dbReference>
<dbReference type="EMBL" id="CP096983">
    <property type="protein sequence ID" value="URZ11376.1"/>
    <property type="molecule type" value="Genomic_DNA"/>
</dbReference>
<keyword evidence="5 10" id="KW-0145">Chemotaxis</keyword>
<evidence type="ECO:0000256" key="9">
    <source>
        <dbReference type="ARBA" id="ARBA00023136"/>
    </source>
</evidence>
<dbReference type="InterPro" id="IPR005503">
    <property type="entry name" value="FliL"/>
</dbReference>
<feature type="transmembrane region" description="Helical" evidence="10">
    <location>
        <begin position="20"/>
        <end position="40"/>
    </location>
</feature>
<evidence type="ECO:0000256" key="3">
    <source>
        <dbReference type="ARBA" id="ARBA00008281"/>
    </source>
</evidence>
<evidence type="ECO:0000256" key="10">
    <source>
        <dbReference type="RuleBase" id="RU364125"/>
    </source>
</evidence>
<keyword evidence="6 10" id="KW-0812">Transmembrane</keyword>
<evidence type="ECO:0000256" key="4">
    <source>
        <dbReference type="ARBA" id="ARBA00022475"/>
    </source>
</evidence>
<dbReference type="PANTHER" id="PTHR35091:SF2">
    <property type="entry name" value="FLAGELLAR PROTEIN FLIL"/>
    <property type="match status" value="1"/>
</dbReference>
<name>A0A1S8MDF3_9CLOT</name>
<dbReference type="GO" id="GO:0009425">
    <property type="term" value="C:bacterial-type flagellum basal body"/>
    <property type="evidence" value="ECO:0007669"/>
    <property type="project" value="InterPro"/>
</dbReference>
<dbReference type="KEGG" id="crw:CROST_020930"/>
<proteinExistence type="inferred from homology"/>
<evidence type="ECO:0000256" key="7">
    <source>
        <dbReference type="ARBA" id="ARBA00022779"/>
    </source>
</evidence>
<dbReference type="Pfam" id="PF03748">
    <property type="entry name" value="FliL"/>
    <property type="match status" value="1"/>
</dbReference>
<evidence type="ECO:0000256" key="5">
    <source>
        <dbReference type="ARBA" id="ARBA00022500"/>
    </source>
</evidence>
<dbReference type="PANTHER" id="PTHR35091">
    <property type="entry name" value="FLAGELLAR PROTEIN FLIL"/>
    <property type="match status" value="1"/>
</dbReference>
<organism evidence="11 12">
    <name type="scientific">Clostridium felsineum</name>
    <dbReference type="NCBI Taxonomy" id="36839"/>
    <lineage>
        <taxon>Bacteria</taxon>
        <taxon>Bacillati</taxon>
        <taxon>Bacillota</taxon>
        <taxon>Clostridia</taxon>
        <taxon>Eubacteriales</taxon>
        <taxon>Clostridiaceae</taxon>
        <taxon>Clostridium</taxon>
    </lineage>
</organism>
<gene>
    <name evidence="11" type="ORF">CROST_020930</name>
</gene>
<reference evidence="11 12" key="1">
    <citation type="submission" date="2022-04" db="EMBL/GenBank/DDBJ databases">
        <title>Genome sequence of C. roseum typestrain.</title>
        <authorList>
            <person name="Poehlein A."/>
            <person name="Schoch T."/>
            <person name="Duerre P."/>
            <person name="Daniel R."/>
        </authorList>
    </citation>
    <scope>NUCLEOTIDE SEQUENCE [LARGE SCALE GENOMIC DNA]</scope>
    <source>
        <strain evidence="11 12">DSM 7320</strain>
    </source>
</reference>
<dbReference type="STRING" id="84029.CROST_37010"/>
<evidence type="ECO:0000313" key="11">
    <source>
        <dbReference type="EMBL" id="URZ11376.1"/>
    </source>
</evidence>
<dbReference type="GO" id="GO:0005886">
    <property type="term" value="C:plasma membrane"/>
    <property type="evidence" value="ECO:0007669"/>
    <property type="project" value="UniProtKB-SubCell"/>
</dbReference>
<comment type="function">
    <text evidence="1 10">Controls the rotational direction of flagella during chemotaxis.</text>
</comment>
<dbReference type="GO" id="GO:0071978">
    <property type="term" value="P:bacterial-type flagellum-dependent swarming motility"/>
    <property type="evidence" value="ECO:0007669"/>
    <property type="project" value="TreeGrafter"/>
</dbReference>
<dbReference type="GO" id="GO:0006935">
    <property type="term" value="P:chemotaxis"/>
    <property type="evidence" value="ECO:0007669"/>
    <property type="project" value="UniProtKB-KW"/>
</dbReference>
<evidence type="ECO:0000313" key="12">
    <source>
        <dbReference type="Proteomes" id="UP000190951"/>
    </source>
</evidence>
<keyword evidence="9 10" id="KW-0472">Membrane</keyword>
<dbReference type="AlphaFoldDB" id="A0A1S8MDF3"/>
<keyword evidence="7 10" id="KW-0283">Flagellar rotation</keyword>
<evidence type="ECO:0000256" key="1">
    <source>
        <dbReference type="ARBA" id="ARBA00002254"/>
    </source>
</evidence>
<evidence type="ECO:0000256" key="8">
    <source>
        <dbReference type="ARBA" id="ARBA00022989"/>
    </source>
</evidence>
<accession>A0A1S8MDF3</accession>
<protein>
    <recommendedName>
        <fullName evidence="10">Flagellar protein FliL</fullName>
    </recommendedName>
</protein>
<keyword evidence="4 10" id="KW-1003">Cell membrane</keyword>
<keyword evidence="12" id="KW-1185">Reference proteome</keyword>
<evidence type="ECO:0000256" key="2">
    <source>
        <dbReference type="ARBA" id="ARBA00004162"/>
    </source>
</evidence>
<evidence type="ECO:0000256" key="6">
    <source>
        <dbReference type="ARBA" id="ARBA00022692"/>
    </source>
</evidence>
<sequence length="169" mass="18734">MSEKKKDKAEKGGGKSKLIIIVLVAIIVAFLVGALFYFFVLSKKAATTKVQESNTATQQESVEENTYSFDEIVTNLADTDSAKYVKITVAIGFDAKNSKLKEEIEAKEENIKTPIMRDIIVNVLRSKKAADFTPSGIEEMKKEIKSGINPHLKNGQINSVYFSNLVIQQ</sequence>